<reference evidence="2" key="1">
    <citation type="submission" date="2018-02" db="EMBL/GenBank/DDBJ databases">
        <title>Rhizophora mucronata_Transcriptome.</title>
        <authorList>
            <person name="Meera S.P."/>
            <person name="Sreeshan A."/>
            <person name="Augustine A."/>
        </authorList>
    </citation>
    <scope>NUCLEOTIDE SEQUENCE</scope>
    <source>
        <tissue evidence="2">Leaf</tissue>
    </source>
</reference>
<sequence length="37" mass="4577">MPRHQHRAEAQLSKPNYFKMDQKQINNQNDYHHKNKT</sequence>
<evidence type="ECO:0000313" key="2">
    <source>
        <dbReference type="EMBL" id="MBW81302.1"/>
    </source>
</evidence>
<dbReference type="AlphaFoldDB" id="A0A2P2IJA1"/>
<dbReference type="EMBL" id="GGEC01000819">
    <property type="protein sequence ID" value="MBW81302.1"/>
    <property type="molecule type" value="Transcribed_RNA"/>
</dbReference>
<accession>A0A2P2IJA1</accession>
<evidence type="ECO:0000256" key="1">
    <source>
        <dbReference type="SAM" id="MobiDB-lite"/>
    </source>
</evidence>
<organism evidence="2">
    <name type="scientific">Rhizophora mucronata</name>
    <name type="common">Asiatic mangrove</name>
    <dbReference type="NCBI Taxonomy" id="61149"/>
    <lineage>
        <taxon>Eukaryota</taxon>
        <taxon>Viridiplantae</taxon>
        <taxon>Streptophyta</taxon>
        <taxon>Embryophyta</taxon>
        <taxon>Tracheophyta</taxon>
        <taxon>Spermatophyta</taxon>
        <taxon>Magnoliopsida</taxon>
        <taxon>eudicotyledons</taxon>
        <taxon>Gunneridae</taxon>
        <taxon>Pentapetalae</taxon>
        <taxon>rosids</taxon>
        <taxon>fabids</taxon>
        <taxon>Malpighiales</taxon>
        <taxon>Rhizophoraceae</taxon>
        <taxon>Rhizophora</taxon>
    </lineage>
</organism>
<protein>
    <submittedName>
        <fullName evidence="2">Uncharacterized protein</fullName>
    </submittedName>
</protein>
<proteinExistence type="predicted"/>
<name>A0A2P2IJA1_RHIMU</name>
<feature type="region of interest" description="Disordered" evidence="1">
    <location>
        <begin position="1"/>
        <end position="37"/>
    </location>
</feature>